<dbReference type="NCBIfam" id="NF004824">
    <property type="entry name" value="PRK06180.1"/>
    <property type="match status" value="1"/>
</dbReference>
<dbReference type="PANTHER" id="PTHR43976">
    <property type="entry name" value="SHORT CHAIN DEHYDROGENASE"/>
    <property type="match status" value="1"/>
</dbReference>
<evidence type="ECO:0000313" key="4">
    <source>
        <dbReference type="EMBL" id="ALL67672.1"/>
    </source>
</evidence>
<gene>
    <name evidence="4" type="ORF">K788_0006380</name>
</gene>
<keyword evidence="2" id="KW-0560">Oxidoreductase</keyword>
<dbReference type="AlphaFoldDB" id="A0A0P0RGD5"/>
<evidence type="ECO:0000256" key="2">
    <source>
        <dbReference type="ARBA" id="ARBA00023002"/>
    </source>
</evidence>
<sequence length="287" mass="30460">MPTSTTPVWFITGCSTGFGKELVRAVLERGWRCVATARNVASLADLAEPGSDADARLARVKLDVTDAAQIAAAVETAQQRFGAIDVLVNNAGYGYQSSVEEGDEAEIRAQFDANVFGLFAMTRAVLPGMRARRKGHVLNITSVAGIAGFPGSGYYAASKHAVEGWSDSLATEAGPLGIRVTCVEPGPFRTDWAGRSLRQTPNRIADYADTAGKRMQATAQNSGHQAGDPVRAAQAMIRITETDQPPRHLVLGAFGVDAVSKRLHSTLADIEAWRDTSVGADFPDSGK</sequence>
<dbReference type="PRINTS" id="PR00081">
    <property type="entry name" value="GDHRDH"/>
</dbReference>
<dbReference type="CDD" id="cd05374">
    <property type="entry name" value="17beta-HSD-like_SDR_c"/>
    <property type="match status" value="1"/>
</dbReference>
<proteinExistence type="inferred from homology"/>
<evidence type="ECO:0000256" key="3">
    <source>
        <dbReference type="RuleBase" id="RU000363"/>
    </source>
</evidence>
<dbReference type="InterPro" id="IPR051911">
    <property type="entry name" value="SDR_oxidoreductase"/>
</dbReference>
<dbReference type="GO" id="GO:0016491">
    <property type="term" value="F:oxidoreductase activity"/>
    <property type="evidence" value="ECO:0007669"/>
    <property type="project" value="UniProtKB-KW"/>
</dbReference>
<accession>A0A0P0RGD5</accession>
<reference evidence="4 5" key="1">
    <citation type="journal article" date="2014" name="Genome Announc.">
        <title>Draft Genome Sequence of the Haloacid-Degrading Burkholderia caribensis Strain MBA4.</title>
        <authorList>
            <person name="Pan Y."/>
            <person name="Kong K.F."/>
            <person name="Tsang J.S."/>
        </authorList>
    </citation>
    <scope>NUCLEOTIDE SEQUENCE [LARGE SCALE GENOMIC DNA]</scope>
    <source>
        <strain evidence="4 5">MBA4</strain>
    </source>
</reference>
<dbReference type="SUPFAM" id="SSF51735">
    <property type="entry name" value="NAD(P)-binding Rossmann-fold domains"/>
    <property type="match status" value="1"/>
</dbReference>
<dbReference type="RefSeq" id="WP_035999877.1">
    <property type="nucleotide sequence ID" value="NZ_CP012747.1"/>
</dbReference>
<dbReference type="KEGG" id="bcai:K788_0006380"/>
<dbReference type="Proteomes" id="UP000019146">
    <property type="component" value="Chromosome 2"/>
</dbReference>
<dbReference type="PANTHER" id="PTHR43976:SF16">
    <property type="entry name" value="SHORT-CHAIN DEHYDROGENASE_REDUCTASE FAMILY PROTEIN"/>
    <property type="match status" value="1"/>
</dbReference>
<dbReference type="PRINTS" id="PR00080">
    <property type="entry name" value="SDRFAMILY"/>
</dbReference>
<dbReference type="InterPro" id="IPR002347">
    <property type="entry name" value="SDR_fam"/>
</dbReference>
<name>A0A0P0RGD5_9BURK</name>
<evidence type="ECO:0000313" key="5">
    <source>
        <dbReference type="Proteomes" id="UP000019146"/>
    </source>
</evidence>
<dbReference type="Gene3D" id="3.40.50.720">
    <property type="entry name" value="NAD(P)-binding Rossmann-like Domain"/>
    <property type="match status" value="1"/>
</dbReference>
<dbReference type="GeneID" id="69971468"/>
<evidence type="ECO:0000256" key="1">
    <source>
        <dbReference type="ARBA" id="ARBA00006484"/>
    </source>
</evidence>
<organism evidence="4 5">
    <name type="scientific">Paraburkholderia caribensis MBA4</name>
    <dbReference type="NCBI Taxonomy" id="1323664"/>
    <lineage>
        <taxon>Bacteria</taxon>
        <taxon>Pseudomonadati</taxon>
        <taxon>Pseudomonadota</taxon>
        <taxon>Betaproteobacteria</taxon>
        <taxon>Burkholderiales</taxon>
        <taxon>Burkholderiaceae</taxon>
        <taxon>Paraburkholderia</taxon>
    </lineage>
</organism>
<dbReference type="Pfam" id="PF00106">
    <property type="entry name" value="adh_short"/>
    <property type="match status" value="1"/>
</dbReference>
<protein>
    <submittedName>
        <fullName evidence="4">Short-chain dehydrogenase</fullName>
    </submittedName>
</protein>
<dbReference type="InterPro" id="IPR036291">
    <property type="entry name" value="NAD(P)-bd_dom_sf"/>
</dbReference>
<comment type="similarity">
    <text evidence="1 3">Belongs to the short-chain dehydrogenases/reductases (SDR) family.</text>
</comment>
<dbReference type="InterPro" id="IPR020904">
    <property type="entry name" value="Sc_DH/Rdtase_CS"/>
</dbReference>
<dbReference type="PROSITE" id="PS00061">
    <property type="entry name" value="ADH_SHORT"/>
    <property type="match status" value="1"/>
</dbReference>
<dbReference type="EMBL" id="CP012747">
    <property type="protein sequence ID" value="ALL67672.1"/>
    <property type="molecule type" value="Genomic_DNA"/>
</dbReference>